<sequence>MTTENTTPTPADRVLDAALLHVPFDGWSETTLRAAIAESGVHEALARSLFPRGGVDLALTYHRRGDALMRERLAATDLAALRYRDRITTAIRLRLELVEDKEAVRRGTTLFALPTHTADGARAIWGTSDAIWNALGDTSRDINWYTKRATLSAVYSATVLFWLGDDSPAHQATWEFLDRRIEDVMQIEKAKAALRDNPISKALLAGPMKLMEKIRKPDIPDDLPGKMMDRFR</sequence>
<dbReference type="GO" id="GO:0008289">
    <property type="term" value="F:lipid binding"/>
    <property type="evidence" value="ECO:0007669"/>
    <property type="project" value="UniProtKB-KW"/>
</dbReference>
<dbReference type="RefSeq" id="WP_118150215.1">
    <property type="nucleotide sequence ID" value="NZ_QWEY01000002.1"/>
</dbReference>
<evidence type="ECO:0000256" key="4">
    <source>
        <dbReference type="ARBA" id="ARBA00022946"/>
    </source>
</evidence>
<evidence type="ECO:0000313" key="8">
    <source>
        <dbReference type="EMBL" id="RGP38163.1"/>
    </source>
</evidence>
<dbReference type="Pfam" id="PF08511">
    <property type="entry name" value="COQ9"/>
    <property type="match status" value="1"/>
</dbReference>
<evidence type="ECO:0000313" key="9">
    <source>
        <dbReference type="Proteomes" id="UP000284547"/>
    </source>
</evidence>
<dbReference type="Proteomes" id="UP000284547">
    <property type="component" value="Unassembled WGS sequence"/>
</dbReference>
<evidence type="ECO:0000256" key="6">
    <source>
        <dbReference type="ARBA" id="ARBA00058104"/>
    </source>
</evidence>
<dbReference type="OrthoDB" id="7201143at2"/>
<dbReference type="PANTHER" id="PTHR21427">
    <property type="entry name" value="UBIQUINONE BIOSYNTHESIS PROTEIN COQ9, MITOCHONDRIAL"/>
    <property type="match status" value="1"/>
</dbReference>
<evidence type="ECO:0000259" key="7">
    <source>
        <dbReference type="Pfam" id="PF08511"/>
    </source>
</evidence>
<dbReference type="PANTHER" id="PTHR21427:SF19">
    <property type="entry name" value="UBIQUINONE BIOSYNTHESIS PROTEIN COQ9, MITOCHONDRIAL"/>
    <property type="match status" value="1"/>
</dbReference>
<dbReference type="NCBIfam" id="TIGR02396">
    <property type="entry name" value="diverge_rpsU"/>
    <property type="match status" value="1"/>
</dbReference>
<dbReference type="InterPro" id="IPR012762">
    <property type="entry name" value="Ubiq_biosynth_COQ9"/>
</dbReference>
<dbReference type="AlphaFoldDB" id="A0A411Z524"/>
<evidence type="ECO:0000256" key="5">
    <source>
        <dbReference type="ARBA" id="ARBA00023121"/>
    </source>
</evidence>
<keyword evidence="3" id="KW-0831">Ubiquinone biosynthesis</keyword>
<keyword evidence="9" id="KW-1185">Reference proteome</keyword>
<dbReference type="InterPro" id="IPR013718">
    <property type="entry name" value="COQ9_C"/>
</dbReference>
<keyword evidence="4" id="KW-0809">Transit peptide</keyword>
<evidence type="ECO:0000256" key="2">
    <source>
        <dbReference type="ARBA" id="ARBA00010766"/>
    </source>
</evidence>
<comment type="pathway">
    <text evidence="1">Cofactor biosynthesis; ubiquinone biosynthesis.</text>
</comment>
<organism evidence="8 9">
    <name type="scientific">Pseudotabrizicola alkalilacus</name>
    <dbReference type="NCBI Taxonomy" id="2305252"/>
    <lineage>
        <taxon>Bacteria</taxon>
        <taxon>Pseudomonadati</taxon>
        <taxon>Pseudomonadota</taxon>
        <taxon>Alphaproteobacteria</taxon>
        <taxon>Rhodobacterales</taxon>
        <taxon>Paracoccaceae</taxon>
        <taxon>Pseudotabrizicola</taxon>
    </lineage>
</organism>
<gene>
    <name evidence="8" type="ORF">D1012_04835</name>
</gene>
<accession>A0A411Z524</accession>
<protein>
    <submittedName>
        <fullName evidence="8">COQ9 family protein</fullName>
    </submittedName>
</protein>
<reference evidence="8 9" key="1">
    <citation type="submission" date="2018-08" db="EMBL/GenBank/DDBJ databases">
        <title>Flavobacterium tibetense sp. nov., isolated from a wetland YonghuCo on Tibetan Plateau.</title>
        <authorList>
            <person name="Phurbu D."/>
            <person name="Lu H."/>
            <person name="Xing P."/>
        </authorList>
    </citation>
    <scope>NUCLEOTIDE SEQUENCE [LARGE SCALE GENOMIC DNA]</scope>
    <source>
        <strain evidence="8 9">DJC</strain>
    </source>
</reference>
<evidence type="ECO:0000256" key="1">
    <source>
        <dbReference type="ARBA" id="ARBA00004749"/>
    </source>
</evidence>
<proteinExistence type="inferred from homology"/>
<dbReference type="GO" id="GO:0006744">
    <property type="term" value="P:ubiquinone biosynthetic process"/>
    <property type="evidence" value="ECO:0007669"/>
    <property type="project" value="UniProtKB-KW"/>
</dbReference>
<evidence type="ECO:0000256" key="3">
    <source>
        <dbReference type="ARBA" id="ARBA00022688"/>
    </source>
</evidence>
<name>A0A411Z524_9RHOB</name>
<dbReference type="Gene3D" id="1.10.357.10">
    <property type="entry name" value="Tetracycline Repressor, domain 2"/>
    <property type="match status" value="1"/>
</dbReference>
<comment type="similarity">
    <text evidence="2">Belongs to the COQ9 family.</text>
</comment>
<keyword evidence="5" id="KW-0446">Lipid-binding</keyword>
<feature type="domain" description="COQ9 C-terminal" evidence="7">
    <location>
        <begin position="119"/>
        <end position="188"/>
    </location>
</feature>
<comment type="caution">
    <text evidence="8">The sequence shown here is derived from an EMBL/GenBank/DDBJ whole genome shotgun (WGS) entry which is preliminary data.</text>
</comment>
<dbReference type="EMBL" id="QWEY01000002">
    <property type="protein sequence ID" value="RGP38163.1"/>
    <property type="molecule type" value="Genomic_DNA"/>
</dbReference>
<comment type="function">
    <text evidence="6">Membrane-associated protein that warps the membrane surface to access and bind aromatic isoprenes with high specificity, including ubiquinone (CoQ) isoprene intermediates and presents them directly to COQ7, therefore facilitating the COQ7-mediated hydroxylase step. Participates in the biosynthesis of coenzyme Q, also named ubiquinone, an essential lipid-soluble electron transporter for aerobic cellular respiration.</text>
</comment>